<comment type="similarity">
    <text evidence="5 6">Belongs to the FtsA/MreB family.</text>
</comment>
<keyword evidence="2 5" id="KW-0132">Cell division</keyword>
<evidence type="ECO:0000256" key="4">
    <source>
        <dbReference type="ARBA" id="ARBA00023306"/>
    </source>
</evidence>
<accession>A0A1G6GJ19</accession>
<dbReference type="InterPro" id="IPR003494">
    <property type="entry name" value="SHS2_FtsA"/>
</dbReference>
<dbReference type="InterPro" id="IPR020823">
    <property type="entry name" value="Cell_div_FtsA"/>
</dbReference>
<proteinExistence type="inferred from homology"/>
<dbReference type="CDD" id="cd24048">
    <property type="entry name" value="ASKHA_NBD_FtsA"/>
    <property type="match status" value="1"/>
</dbReference>
<dbReference type="GO" id="GO:0032153">
    <property type="term" value="C:cell division site"/>
    <property type="evidence" value="ECO:0007669"/>
    <property type="project" value="UniProtKB-UniRule"/>
</dbReference>
<evidence type="ECO:0000313" key="8">
    <source>
        <dbReference type="EMBL" id="SDB81998.1"/>
    </source>
</evidence>
<comment type="function">
    <text evidence="5 6">Cell division protein that is involved in the assembly of the Z ring. May serve as a membrane anchor for the Z ring.</text>
</comment>
<dbReference type="OrthoDB" id="9810567at2"/>
<gene>
    <name evidence="5" type="primary">ftsA</name>
    <name evidence="8" type="ORF">SAMN05421733_101248</name>
</gene>
<comment type="subunit">
    <text evidence="5">Self-interacts. Interacts with FtsZ.</text>
</comment>
<dbReference type="SUPFAM" id="SSF53067">
    <property type="entry name" value="Actin-like ATPase domain"/>
    <property type="match status" value="2"/>
</dbReference>
<name>A0A1G6GJ19_9GAMM</name>
<dbReference type="SMART" id="SM00842">
    <property type="entry name" value="FtsA"/>
    <property type="match status" value="1"/>
</dbReference>
<evidence type="ECO:0000256" key="6">
    <source>
        <dbReference type="PIRNR" id="PIRNR003101"/>
    </source>
</evidence>
<evidence type="ECO:0000256" key="2">
    <source>
        <dbReference type="ARBA" id="ARBA00022618"/>
    </source>
</evidence>
<dbReference type="InterPro" id="IPR043129">
    <property type="entry name" value="ATPase_NBD"/>
</dbReference>
<dbReference type="Gene3D" id="3.30.420.40">
    <property type="match status" value="2"/>
</dbReference>
<dbReference type="Proteomes" id="UP000242501">
    <property type="component" value="Unassembled WGS sequence"/>
</dbReference>
<dbReference type="PANTHER" id="PTHR32432:SF4">
    <property type="entry name" value="CELL DIVISION PROTEIN FTSA"/>
    <property type="match status" value="1"/>
</dbReference>
<dbReference type="GO" id="GO:0009898">
    <property type="term" value="C:cytoplasmic side of plasma membrane"/>
    <property type="evidence" value="ECO:0007669"/>
    <property type="project" value="UniProtKB-UniRule"/>
</dbReference>
<keyword evidence="1 5" id="KW-1003">Cell membrane</keyword>
<evidence type="ECO:0000259" key="7">
    <source>
        <dbReference type="SMART" id="SM00842"/>
    </source>
</evidence>
<evidence type="ECO:0000256" key="3">
    <source>
        <dbReference type="ARBA" id="ARBA00023136"/>
    </source>
</evidence>
<dbReference type="InterPro" id="IPR050696">
    <property type="entry name" value="FtsA/MreB"/>
</dbReference>
<dbReference type="GO" id="GO:0043093">
    <property type="term" value="P:FtsZ-dependent cytokinesis"/>
    <property type="evidence" value="ECO:0007669"/>
    <property type="project" value="UniProtKB-UniRule"/>
</dbReference>
<dbReference type="AlphaFoldDB" id="A0A1G6GJ19"/>
<evidence type="ECO:0000313" key="9">
    <source>
        <dbReference type="Proteomes" id="UP000242501"/>
    </source>
</evidence>
<dbReference type="PIRSF" id="PIRSF003101">
    <property type="entry name" value="FtsA"/>
    <property type="match status" value="1"/>
</dbReference>
<dbReference type="PANTHER" id="PTHR32432">
    <property type="entry name" value="CELL DIVISION PROTEIN FTSA-RELATED"/>
    <property type="match status" value="1"/>
</dbReference>
<keyword evidence="3 5" id="KW-0472">Membrane</keyword>
<sequence length="422" mass="45858">MNDAVPSVVAIDIGTHKVSVLIAKVHAPDHIEVVGMASARNQGMKKGKITSLDKMIASIKQAVSDVEDTTECRINSAWVSIPSADLKSFYAQGQAYITNNERIVTTSEVVSVLEAAKKNKVEQEPELYLTSAVPLGFQLDDAEQWITHPVGLGASKISGHYQLMMLPINEMQNFDRAMKSANIRVEKTILCALATAEASLLQDEKDYGVCLVDIGAGTTNVAVYLEGHLVFAKTYAAGGDSVTHDIAAVLQTTTEEAERIKLFYGSVDLQAVKPDHMIQVKGIEGPQTISRIELSEIIIARYEEILHTVKYDLIESGAMSGLYHGVVLTGAASQIEGVVSFSRRLFGVSAHLGNLPTSVTATDDLLPALKRPQYATAIGLLLYSQKEPSDAIDIQPNVDEKTFVGRLKNGWDRFQAQLKSIF</sequence>
<dbReference type="HAMAP" id="MF_02033">
    <property type="entry name" value="FtsA"/>
    <property type="match status" value="1"/>
</dbReference>
<keyword evidence="9" id="KW-1185">Reference proteome</keyword>
<dbReference type="Pfam" id="PF14450">
    <property type="entry name" value="FtsA"/>
    <property type="match status" value="1"/>
</dbReference>
<evidence type="ECO:0000256" key="5">
    <source>
        <dbReference type="HAMAP-Rule" id="MF_02033"/>
    </source>
</evidence>
<reference evidence="9" key="1">
    <citation type="submission" date="2016-09" db="EMBL/GenBank/DDBJ databases">
        <authorList>
            <person name="Varghese N."/>
            <person name="Submissions S."/>
        </authorList>
    </citation>
    <scope>NUCLEOTIDE SEQUENCE [LARGE SCALE GENOMIC DNA]</scope>
    <source>
        <strain evidence="9">ANC 4422</strain>
    </source>
</reference>
<feature type="domain" description="SHS2" evidence="7">
    <location>
        <begin position="8"/>
        <end position="199"/>
    </location>
</feature>
<dbReference type="EMBL" id="FMYL01000001">
    <property type="protein sequence ID" value="SDB81998.1"/>
    <property type="molecule type" value="Genomic_DNA"/>
</dbReference>
<comment type="subcellular location">
    <subcellularLocation>
        <location evidence="5">Cell membrane</location>
        <topology evidence="5">Peripheral membrane protein</topology>
        <orientation evidence="5">Cytoplasmic side</orientation>
    </subcellularLocation>
    <text evidence="5">Localizes to the Z ring in an FtsZ-dependent manner. Targeted to the membrane through a conserved C-terminal amphipathic helix.</text>
</comment>
<organism evidence="8 9">
    <name type="scientific">Acinetobacter boissieri</name>
    <dbReference type="NCBI Taxonomy" id="1219383"/>
    <lineage>
        <taxon>Bacteria</taxon>
        <taxon>Pseudomonadati</taxon>
        <taxon>Pseudomonadota</taxon>
        <taxon>Gammaproteobacteria</taxon>
        <taxon>Moraxellales</taxon>
        <taxon>Moraxellaceae</taxon>
        <taxon>Acinetobacter</taxon>
    </lineage>
</organism>
<protein>
    <recommendedName>
        <fullName evidence="5 6">Cell division protein FtsA</fullName>
    </recommendedName>
</protein>
<dbReference type="NCBIfam" id="TIGR01174">
    <property type="entry name" value="ftsA"/>
    <property type="match status" value="1"/>
</dbReference>
<dbReference type="RefSeq" id="WP_092746513.1">
    <property type="nucleotide sequence ID" value="NZ_FMYL01000001.1"/>
</dbReference>
<keyword evidence="4 5" id="KW-0131">Cell cycle</keyword>
<dbReference type="STRING" id="1219383.SAMN05421733_101248"/>
<evidence type="ECO:0000256" key="1">
    <source>
        <dbReference type="ARBA" id="ARBA00022475"/>
    </source>
</evidence>